<keyword evidence="3" id="KW-0732">Signal</keyword>
<organism evidence="4 5">
    <name type="scientific">Aedoeadaptatus nemausensis</name>
    <dbReference type="NCBI Taxonomy" id="2582829"/>
    <lineage>
        <taxon>Bacteria</taxon>
        <taxon>Bacillati</taxon>
        <taxon>Bacillota</taxon>
        <taxon>Tissierellia</taxon>
        <taxon>Tissierellales</taxon>
        <taxon>Peptoniphilaceae</taxon>
        <taxon>Aedoeadaptatus</taxon>
    </lineage>
</organism>
<proteinExistence type="predicted"/>
<evidence type="ECO:0000256" key="2">
    <source>
        <dbReference type="SAM" id="Phobius"/>
    </source>
</evidence>
<evidence type="ECO:0000256" key="3">
    <source>
        <dbReference type="SAM" id="SignalP"/>
    </source>
</evidence>
<evidence type="ECO:0000313" key="5">
    <source>
        <dbReference type="Proteomes" id="UP000586454"/>
    </source>
</evidence>
<feature type="chain" id="PRO_5027989126" description="Zinc-ribbon domain-containing protein" evidence="3">
    <location>
        <begin position="23"/>
        <end position="1016"/>
    </location>
</feature>
<protein>
    <recommendedName>
        <fullName evidence="6">Zinc-ribbon domain-containing protein</fullName>
    </recommendedName>
</protein>
<feature type="signal peptide" evidence="3">
    <location>
        <begin position="1"/>
        <end position="22"/>
    </location>
</feature>
<keyword evidence="2" id="KW-0812">Transmembrane</keyword>
<evidence type="ECO:0000313" key="4">
    <source>
        <dbReference type="EMBL" id="CAC9924220.1"/>
    </source>
</evidence>
<accession>A0A6V6XZ74</accession>
<sequence length="1016" mass="114380">MKKILLYCLTFLLCIMVSPSYAFTDGGNLSREEYLKVVPMESGLFYPLIKDDFYDSQGYLKSTFDGEYYDEMSEDLPGKTPVEFINAFDGENNREFLGYCYRADGTMFYDVYARIGAKAKRIVHYESDSFINAFRSGIDCEISRDGKYNYIAFHEGSQGPADEFGDGGSGSSAYYRMDGNWNLEKVNDARGEVISTGEMMGYDDEEDMSNQWNLFQAYDIMQSSPEGGYDHFFGDGEQQSVDDLKLALAPLLSSEVKDGKVDQRYIPSLTSVGLAYGQELLDPDYKKEDNTIEGWDEAFAPISKACEELAEYPKKSSYSVDLEAFADFYKKYYDFTLSPGDYEGLDVYNKSVSFSIGENAVVLNRSTAELFDLPRVIRISNVKSYYDHAIITVDYVSYKGIMNSDGAAGSYIRRNVLVKKVRDEDEIRFVPLYVSKKPFDMEGAQKIMGYNFKPIYTSSINFRDLSTLDPSQWTASLKEALESAGYEGGTLVDVDGMRIKRFVYDYTSAPRRQVIKKRTFAIDGSAVAHMENDAVVPQDFVDYAHSLGVDLIESRDKSVLYIDVGKARGRGVEFYIKNFDYDTFPDYLVIKKGKDFTWILPKAGLYNNAYYFIDFHKDQLQIEVAMGDQKSDFVPLSFLILGDKIETICHRAGDYKAIYGLEGEKVFVPVETGIYTLSTEKRAGAEDGYEIMMERILSNLAIGENGINRLALGRILSFTPIAPEILQPEDINDGPKAPRDMAAMERLLRGGIYEEDKGAVHPESAVGIADTERIIKPLAFGYDEEEVRSAFKPFTDGGGREGFISGFKPVATSLAAGAADKAEEGTQTEFVNSLDADEDTIKNYHGILGLAGFSLLKDIFSFPTILWLILIFAALIYCVLAYFGHLPEQYNLFLLKTRRIAKENLMNPMRKDGGMERERGRFVEEGQTTRPETEGERIDKEKYKFSPTPTEGKSGASMTESEEKDEIERSEEEEPEKTLIAPQEKPAQKQKFCGRCGSERKGSAHFCGKCGFKFTD</sequence>
<comment type="caution">
    <text evidence="4">The sequence shown here is derived from an EMBL/GenBank/DDBJ whole genome shotgun (WGS) entry which is preliminary data.</text>
</comment>
<feature type="compositionally biased region" description="Polar residues" evidence="1">
    <location>
        <begin position="947"/>
        <end position="959"/>
    </location>
</feature>
<feature type="compositionally biased region" description="Basic and acidic residues" evidence="1">
    <location>
        <begin position="909"/>
        <end position="924"/>
    </location>
</feature>
<reference evidence="4 5" key="1">
    <citation type="submission" date="2020-06" db="EMBL/GenBank/DDBJ databases">
        <authorList>
            <person name="Criscuolo A."/>
        </authorList>
    </citation>
    <scope>NUCLEOTIDE SEQUENCE [LARGE SCALE GENOMIC DNA]</scope>
    <source>
        <strain evidence="4">1804121828</strain>
    </source>
</reference>
<evidence type="ECO:0000256" key="1">
    <source>
        <dbReference type="SAM" id="MobiDB-lite"/>
    </source>
</evidence>
<keyword evidence="5" id="KW-1185">Reference proteome</keyword>
<evidence type="ECO:0008006" key="6">
    <source>
        <dbReference type="Google" id="ProtNLM"/>
    </source>
</evidence>
<feature type="compositionally biased region" description="Basic and acidic residues" evidence="1">
    <location>
        <begin position="931"/>
        <end position="944"/>
    </location>
</feature>
<dbReference type="RefSeq" id="WP_180498397.1">
    <property type="nucleotide sequence ID" value="NZ_CAIJCS010000013.1"/>
</dbReference>
<dbReference type="AlphaFoldDB" id="A0A6V6XZ74"/>
<keyword evidence="2" id="KW-1133">Transmembrane helix</keyword>
<dbReference type="Proteomes" id="UP000586454">
    <property type="component" value="Unassembled WGS sequence"/>
</dbReference>
<feature type="compositionally biased region" description="Acidic residues" evidence="1">
    <location>
        <begin position="960"/>
        <end position="975"/>
    </location>
</feature>
<feature type="transmembrane region" description="Helical" evidence="2">
    <location>
        <begin position="865"/>
        <end position="883"/>
    </location>
</feature>
<name>A0A6V6XZ74_9FIRM</name>
<dbReference type="EMBL" id="CAIJCS010000013">
    <property type="protein sequence ID" value="CAC9924220.1"/>
    <property type="molecule type" value="Genomic_DNA"/>
</dbReference>
<keyword evidence="2" id="KW-0472">Membrane</keyword>
<feature type="region of interest" description="Disordered" evidence="1">
    <location>
        <begin position="906"/>
        <end position="990"/>
    </location>
</feature>
<gene>
    <name evidence="4" type="ORF">PEPNEM18_00216</name>
</gene>